<gene>
    <name evidence="1" type="ORF">HPB47_026757</name>
</gene>
<comment type="caution">
    <text evidence="1">The sequence shown here is derived from an EMBL/GenBank/DDBJ whole genome shotgun (WGS) entry which is preliminary data.</text>
</comment>
<sequence length="533" mass="59842">MCSSLPLGEKEEEGNGTMHPAVLYPGALAMSRRFTPPSLGELATNVVATVILPAVEECVPPEGIDGLPEHMNPFITCAAPLLEHLIEQVQRKREPHSLNCLQFEILLCRGGVTRLDLFLTSEFLESREPSRFERMFSRIGRYGSQLVDLSLEFYMTCSNEELCAMLSKLPNLRHFLVAFENLTDKVLETLGQSCEQLHRLTLCETPQITDVGLRSLVDETGTRGCLNLSFISVEGAPVGVTVKSIVYLLERLPNLEAINLPSLDKALVVLNEIKPADFRLSLREYKDINAFAVQTSVRPTRREFLSKAVELCPRLRAIEIEVKTTDDISPLRLLTGLAELTIRTSESTSEWFFYTQLEPVLQEAGIKMSVLKLAMPDVDLAAIDTACPNIRMLQLVSVNMCWRRNGIKVREQPFSELEVLFVHPESTHSLKTRDLCLLFNCSYGIKDLAIGLCDCFDDIFLMDALQRGLLRNLNRIEFHSMRKISILGIQQLVLLDELLESLTLKDCTALSPDDLAFLTGSSYTLNFDLKVQT</sequence>
<proteinExistence type="predicted"/>
<organism evidence="1 2">
    <name type="scientific">Ixodes persulcatus</name>
    <name type="common">Taiga tick</name>
    <dbReference type="NCBI Taxonomy" id="34615"/>
    <lineage>
        <taxon>Eukaryota</taxon>
        <taxon>Metazoa</taxon>
        <taxon>Ecdysozoa</taxon>
        <taxon>Arthropoda</taxon>
        <taxon>Chelicerata</taxon>
        <taxon>Arachnida</taxon>
        <taxon>Acari</taxon>
        <taxon>Parasitiformes</taxon>
        <taxon>Ixodida</taxon>
        <taxon>Ixodoidea</taxon>
        <taxon>Ixodidae</taxon>
        <taxon>Ixodinae</taxon>
        <taxon>Ixodes</taxon>
    </lineage>
</organism>
<name>A0AC60PZH4_IXOPE</name>
<dbReference type="EMBL" id="JABSTQ010009760">
    <property type="protein sequence ID" value="KAG0426126.1"/>
    <property type="molecule type" value="Genomic_DNA"/>
</dbReference>
<protein>
    <submittedName>
        <fullName evidence="1">Uncharacterized protein</fullName>
    </submittedName>
</protein>
<accession>A0AC60PZH4</accession>
<evidence type="ECO:0000313" key="1">
    <source>
        <dbReference type="EMBL" id="KAG0426126.1"/>
    </source>
</evidence>
<dbReference type="Proteomes" id="UP000805193">
    <property type="component" value="Unassembled WGS sequence"/>
</dbReference>
<keyword evidence="2" id="KW-1185">Reference proteome</keyword>
<evidence type="ECO:0000313" key="2">
    <source>
        <dbReference type="Proteomes" id="UP000805193"/>
    </source>
</evidence>
<reference evidence="1 2" key="1">
    <citation type="journal article" date="2020" name="Cell">
        <title>Large-Scale Comparative Analyses of Tick Genomes Elucidate Their Genetic Diversity and Vector Capacities.</title>
        <authorList>
            <consortium name="Tick Genome and Microbiome Consortium (TIGMIC)"/>
            <person name="Jia N."/>
            <person name="Wang J."/>
            <person name="Shi W."/>
            <person name="Du L."/>
            <person name="Sun Y."/>
            <person name="Zhan W."/>
            <person name="Jiang J.F."/>
            <person name="Wang Q."/>
            <person name="Zhang B."/>
            <person name="Ji P."/>
            <person name="Bell-Sakyi L."/>
            <person name="Cui X.M."/>
            <person name="Yuan T.T."/>
            <person name="Jiang B.G."/>
            <person name="Yang W.F."/>
            <person name="Lam T.T."/>
            <person name="Chang Q.C."/>
            <person name="Ding S.J."/>
            <person name="Wang X.J."/>
            <person name="Zhu J.G."/>
            <person name="Ruan X.D."/>
            <person name="Zhao L."/>
            <person name="Wei J.T."/>
            <person name="Ye R.Z."/>
            <person name="Que T.C."/>
            <person name="Du C.H."/>
            <person name="Zhou Y.H."/>
            <person name="Cheng J.X."/>
            <person name="Dai P.F."/>
            <person name="Guo W.B."/>
            <person name="Han X.H."/>
            <person name="Huang E.J."/>
            <person name="Li L.F."/>
            <person name="Wei W."/>
            <person name="Gao Y.C."/>
            <person name="Liu J.Z."/>
            <person name="Shao H.Z."/>
            <person name="Wang X."/>
            <person name="Wang C.C."/>
            <person name="Yang T.C."/>
            <person name="Huo Q.B."/>
            <person name="Li W."/>
            <person name="Chen H.Y."/>
            <person name="Chen S.E."/>
            <person name="Zhou L.G."/>
            <person name="Ni X.B."/>
            <person name="Tian J.H."/>
            <person name="Sheng Y."/>
            <person name="Liu T."/>
            <person name="Pan Y.S."/>
            <person name="Xia L.Y."/>
            <person name="Li J."/>
            <person name="Zhao F."/>
            <person name="Cao W.C."/>
        </authorList>
    </citation>
    <scope>NUCLEOTIDE SEQUENCE [LARGE SCALE GENOMIC DNA]</scope>
    <source>
        <strain evidence="1">Iper-2018</strain>
    </source>
</reference>